<reference evidence="1 2" key="1">
    <citation type="journal article" date="2023" name="Nucleic Acids Res.">
        <title>The hologenome of Daphnia magna reveals possible DNA methylation and microbiome-mediated evolution of the host genome.</title>
        <authorList>
            <person name="Chaturvedi A."/>
            <person name="Li X."/>
            <person name="Dhandapani V."/>
            <person name="Marshall H."/>
            <person name="Kissane S."/>
            <person name="Cuenca-Cambronero M."/>
            <person name="Asole G."/>
            <person name="Calvet F."/>
            <person name="Ruiz-Romero M."/>
            <person name="Marangio P."/>
            <person name="Guigo R."/>
            <person name="Rago D."/>
            <person name="Mirbahai L."/>
            <person name="Eastwood N."/>
            <person name="Colbourne J.K."/>
            <person name="Zhou J."/>
            <person name="Mallon E."/>
            <person name="Orsini L."/>
        </authorList>
    </citation>
    <scope>NUCLEOTIDE SEQUENCE [LARGE SCALE GENOMIC DNA]</scope>
    <source>
        <strain evidence="1">LRV0_1</strain>
    </source>
</reference>
<dbReference type="EMBL" id="JAOYFB010000003">
    <property type="protein sequence ID" value="KAK4011515.1"/>
    <property type="molecule type" value="Genomic_DNA"/>
</dbReference>
<proteinExistence type="predicted"/>
<keyword evidence="2" id="KW-1185">Reference proteome</keyword>
<organism evidence="1 2">
    <name type="scientific">Daphnia magna</name>
    <dbReference type="NCBI Taxonomy" id="35525"/>
    <lineage>
        <taxon>Eukaryota</taxon>
        <taxon>Metazoa</taxon>
        <taxon>Ecdysozoa</taxon>
        <taxon>Arthropoda</taxon>
        <taxon>Crustacea</taxon>
        <taxon>Branchiopoda</taxon>
        <taxon>Diplostraca</taxon>
        <taxon>Cladocera</taxon>
        <taxon>Anomopoda</taxon>
        <taxon>Daphniidae</taxon>
        <taxon>Daphnia</taxon>
    </lineage>
</organism>
<comment type="caution">
    <text evidence="1">The sequence shown here is derived from an EMBL/GenBank/DDBJ whole genome shotgun (WGS) entry which is preliminary data.</text>
</comment>
<evidence type="ECO:0000313" key="2">
    <source>
        <dbReference type="Proteomes" id="UP001234178"/>
    </source>
</evidence>
<accession>A0ABQ9ZG32</accession>
<dbReference type="Proteomes" id="UP001234178">
    <property type="component" value="Unassembled WGS sequence"/>
</dbReference>
<evidence type="ECO:0000313" key="1">
    <source>
        <dbReference type="EMBL" id="KAK4011515.1"/>
    </source>
</evidence>
<name>A0ABQ9ZG32_9CRUS</name>
<protein>
    <submittedName>
        <fullName evidence="1">Uncharacterized protein</fullName>
    </submittedName>
</protein>
<gene>
    <name evidence="1" type="ORF">OUZ56_020634</name>
</gene>
<sequence length="177" mass="20392">MKFCYVMQHGLLLIVELSVSENHLDRINSQNISVTEKYVKKCSETSTQEWQYFSKIKQAYGLATMKAVNPGTKPKDKPNMKHLLYKQHTACRFHLAMNKDDGGCWHCFKVGGVLEIARSMFVKKVTFTKEILRVSVMQQPSIGRLKNLGNIRFINSVLQIDTSPLNDTFWKSYSRPN</sequence>